<dbReference type="GO" id="GO:0005096">
    <property type="term" value="F:GTPase activator activity"/>
    <property type="evidence" value="ECO:0007669"/>
    <property type="project" value="TreeGrafter"/>
</dbReference>
<accession>A0A4Z2DS29</accession>
<dbReference type="Gene3D" id="1.10.472.80">
    <property type="entry name" value="Ypt/Rab-GAP domain of gyp1p, domain 3"/>
    <property type="match status" value="1"/>
</dbReference>
<dbReference type="SUPFAM" id="SSF47923">
    <property type="entry name" value="Ypt/Rab-GAP domain of gyp1p"/>
    <property type="match status" value="2"/>
</dbReference>
<dbReference type="GO" id="GO:0031267">
    <property type="term" value="F:small GTPase binding"/>
    <property type="evidence" value="ECO:0007669"/>
    <property type="project" value="TreeGrafter"/>
</dbReference>
<evidence type="ECO:0000313" key="4">
    <source>
        <dbReference type="Proteomes" id="UP000311919"/>
    </source>
</evidence>
<feature type="domain" description="Rhodanese" evidence="2">
    <location>
        <begin position="696"/>
        <end position="721"/>
    </location>
</feature>
<dbReference type="InterPro" id="IPR035969">
    <property type="entry name" value="Rab-GAP_TBC_sf"/>
</dbReference>
<reference evidence="3 4" key="1">
    <citation type="submission" date="2019-03" db="EMBL/GenBank/DDBJ databases">
        <title>An improved genome assembly of the fluke Schistosoma japonicum.</title>
        <authorList>
            <person name="Hu W."/>
            <person name="Luo F."/>
            <person name="Yin M."/>
            <person name="Mo X."/>
            <person name="Sun C."/>
            <person name="Wu Q."/>
            <person name="Zhu B."/>
            <person name="Xiang M."/>
            <person name="Wang J."/>
            <person name="Wang Y."/>
            <person name="Zhang T."/>
            <person name="Xu B."/>
            <person name="Zheng H."/>
            <person name="Feng Z."/>
        </authorList>
    </citation>
    <scope>NUCLEOTIDE SEQUENCE [LARGE SCALE GENOMIC DNA]</scope>
    <source>
        <strain evidence="3">HuSjv2</strain>
        <tissue evidence="3">Worms</tissue>
    </source>
</reference>
<organism evidence="3 4">
    <name type="scientific">Schistosoma japonicum</name>
    <name type="common">Blood fluke</name>
    <dbReference type="NCBI Taxonomy" id="6182"/>
    <lineage>
        <taxon>Eukaryota</taxon>
        <taxon>Metazoa</taxon>
        <taxon>Spiralia</taxon>
        <taxon>Lophotrochozoa</taxon>
        <taxon>Platyhelminthes</taxon>
        <taxon>Trematoda</taxon>
        <taxon>Digenea</taxon>
        <taxon>Strigeidida</taxon>
        <taxon>Schistosomatoidea</taxon>
        <taxon>Schistosomatidae</taxon>
        <taxon>Schistosoma</taxon>
    </lineage>
</organism>
<dbReference type="PROSITE" id="PS50206">
    <property type="entry name" value="RHODANESE_3"/>
    <property type="match status" value="1"/>
</dbReference>
<sequence length="864" mass="98623">MKEINKLLRTNCHISTKSCFEKIYDHPRKYEFHPHLLSFDDSKNNILKAHNFIHKINDLSELYYYWKLAGGKIQVSLKDQLHLSSIRDNYYNSSKRELTKEKGLLNDTNFDCLLPPILRIPHYLAIVQQNTTRAMCSKEQWPPSEVPQPRTFQFKIIPLPSEHFIKRISNTPLHNLYPLLICQDLQISSIENMNVCSAIYSVNNNNNNNSCSSNNSISNQFMPTMHNSSLLAINKKHTNFLDLLFTNNLMCNIGIDWNMISFTSNHNESTINTMLQQPLSVRETDVDYQIYRTRLFTRILNGLPATKQYLHLEARKDIPPFLRWKVWAALLNVYPNRDFESSYLKTLHKINKLGLEIPPTNEPNNYEQDSDSNSKSNDFSCNLLDGKVINQISVDLPRCHAYDPLLASSIGQSVLRRVLLATLLMKPGTLDYTQGMDSVAAVFVRICYPDEALAAACLSAFLSTKLPGFFSSGGLTVGLKSYFSTLIRLLAFHLPRLAVRLVEMNVPLIGLTTGWIYTLFAHTMPLDRIELLWDTIIPGPASLSMFFYIAFFIQLDKQVNFESLGLEKICTILSNFPDVNLDKCRTDALKLAVVTPRSLTAWSIPNRQKSTKTDDGLVEVEDLNSKKNELSSYNFYERLISPNPWPDHLEHDFTESLEEYSYIETLSNTFVKLNISSNAAKLVPLLSIKDAIEHVKRPDCLVLDLRNSKEYNKCHLPSSIHCELAQMTTLDCSLSGIEDNDAMPIITDSYNTFTLENWEMIDYPSGNRNRPQIIPKFLAFLMNQNLWHKATQARQLPNVRSNQGANNESNNIITSSSPGLLIIFGNDERLCWRLALWLIKCDIDRVCILCNGSTGMSDFLSSCC</sequence>
<evidence type="ECO:0000259" key="1">
    <source>
        <dbReference type="PROSITE" id="PS50086"/>
    </source>
</evidence>
<dbReference type="Gene3D" id="1.10.8.270">
    <property type="entry name" value="putative rabgap domain of human tbc1 domain family member 14 like domains"/>
    <property type="match status" value="1"/>
</dbReference>
<dbReference type="InterPro" id="IPR001763">
    <property type="entry name" value="Rhodanese-like_dom"/>
</dbReference>
<dbReference type="SUPFAM" id="SSF52821">
    <property type="entry name" value="Rhodanese/Cell cycle control phosphatase"/>
    <property type="match status" value="1"/>
</dbReference>
<keyword evidence="3" id="KW-0418">Kinase</keyword>
<dbReference type="GO" id="GO:0016301">
    <property type="term" value="F:kinase activity"/>
    <property type="evidence" value="ECO:0007669"/>
    <property type="project" value="UniProtKB-KW"/>
</dbReference>
<dbReference type="STRING" id="6182.A0A4Z2DS29"/>
<protein>
    <submittedName>
        <fullName evidence="3">TBC domain-containing protein kinase-like protein</fullName>
    </submittedName>
</protein>
<dbReference type="SMART" id="SM00164">
    <property type="entry name" value="TBC"/>
    <property type="match status" value="1"/>
</dbReference>
<dbReference type="InterPro" id="IPR036873">
    <property type="entry name" value="Rhodanese-like_dom_sf"/>
</dbReference>
<keyword evidence="4" id="KW-1185">Reference proteome</keyword>
<dbReference type="InterPro" id="IPR000195">
    <property type="entry name" value="Rab-GAP-TBC_dom"/>
</dbReference>
<dbReference type="AlphaFoldDB" id="A0A4Z2DS29"/>
<dbReference type="Proteomes" id="UP000311919">
    <property type="component" value="Unassembled WGS sequence"/>
</dbReference>
<dbReference type="OrthoDB" id="1668230at2759"/>
<dbReference type="EMBL" id="SKCS01000051">
    <property type="protein sequence ID" value="TNN19285.1"/>
    <property type="molecule type" value="Genomic_DNA"/>
</dbReference>
<evidence type="ECO:0000259" key="2">
    <source>
        <dbReference type="PROSITE" id="PS50206"/>
    </source>
</evidence>
<dbReference type="PANTHER" id="PTHR47219:SF9">
    <property type="entry name" value="GTPASE ACTIVATING PROTEIN AND CENTROSOME-ASSOCIATED, ISOFORM B"/>
    <property type="match status" value="1"/>
</dbReference>
<gene>
    <name evidence="3" type="ORF">EWB00_009023</name>
</gene>
<proteinExistence type="predicted"/>
<keyword evidence="3" id="KW-0808">Transferase</keyword>
<dbReference type="PANTHER" id="PTHR47219">
    <property type="entry name" value="RAB GTPASE-ACTIVATING PROTEIN 1-LIKE"/>
    <property type="match status" value="1"/>
</dbReference>
<feature type="domain" description="Rab-GAP TBC" evidence="1">
    <location>
        <begin position="317"/>
        <end position="540"/>
    </location>
</feature>
<evidence type="ECO:0000313" key="3">
    <source>
        <dbReference type="EMBL" id="TNN19285.1"/>
    </source>
</evidence>
<comment type="caution">
    <text evidence="3">The sequence shown here is derived from an EMBL/GenBank/DDBJ whole genome shotgun (WGS) entry which is preliminary data.</text>
</comment>
<dbReference type="InterPro" id="IPR050302">
    <property type="entry name" value="Rab_GAP_TBC_domain"/>
</dbReference>
<dbReference type="PROSITE" id="PS50086">
    <property type="entry name" value="TBC_RABGAP"/>
    <property type="match status" value="1"/>
</dbReference>
<dbReference type="CDD" id="cd00158">
    <property type="entry name" value="RHOD"/>
    <property type="match status" value="1"/>
</dbReference>
<name>A0A4Z2DS29_SCHJA</name>
<dbReference type="Pfam" id="PF00566">
    <property type="entry name" value="RabGAP-TBC"/>
    <property type="match status" value="1"/>
</dbReference>
<dbReference type="Gene3D" id="3.40.250.10">
    <property type="entry name" value="Rhodanese-like domain"/>
    <property type="match status" value="1"/>
</dbReference>